<evidence type="ECO:0000313" key="4">
    <source>
        <dbReference type="Proteomes" id="UP001320972"/>
    </source>
</evidence>
<evidence type="ECO:0000313" key="3">
    <source>
        <dbReference type="EMBL" id="MCU4973304.1"/>
    </source>
</evidence>
<accession>A0ABT2QEE3</accession>
<protein>
    <recommendedName>
        <fullName evidence="2">DUF7975 domain-containing protein</fullName>
    </recommendedName>
</protein>
<name>A0ABT2QEE3_9EURY</name>
<feature type="domain" description="DUF7975" evidence="2">
    <location>
        <begin position="4"/>
        <end position="152"/>
    </location>
</feature>
<keyword evidence="4" id="KW-1185">Reference proteome</keyword>
<feature type="compositionally biased region" description="Acidic residues" evidence="1">
    <location>
        <begin position="44"/>
        <end position="63"/>
    </location>
</feature>
<dbReference type="InterPro" id="IPR058281">
    <property type="entry name" value="DUF7975"/>
</dbReference>
<reference evidence="3 4" key="1">
    <citation type="submission" date="2022-09" db="EMBL/GenBank/DDBJ databases">
        <title>Enrichment on poylsaccharides allowed isolation of novel metabolic and taxonomic groups of Haloarchaea.</title>
        <authorList>
            <person name="Sorokin D.Y."/>
            <person name="Elcheninov A.G."/>
            <person name="Khizhniak T.V."/>
            <person name="Kolganova T.V."/>
            <person name="Kublanov I.V."/>
        </authorList>
    </citation>
    <scope>NUCLEOTIDE SEQUENCE [LARGE SCALE GENOMIC DNA]</scope>
    <source>
        <strain evidence="3 4">AArc-m2/3/4</strain>
    </source>
</reference>
<comment type="caution">
    <text evidence="3">The sequence shown here is derived from an EMBL/GenBank/DDBJ whole genome shotgun (WGS) entry which is preliminary data.</text>
</comment>
<dbReference type="Pfam" id="PF25930">
    <property type="entry name" value="DUF7975"/>
    <property type="match status" value="1"/>
</dbReference>
<dbReference type="EMBL" id="JAOPKB010000005">
    <property type="protein sequence ID" value="MCU4973304.1"/>
    <property type="molecule type" value="Genomic_DNA"/>
</dbReference>
<evidence type="ECO:0000256" key="1">
    <source>
        <dbReference type="SAM" id="MobiDB-lite"/>
    </source>
</evidence>
<organism evidence="3 4">
    <name type="scientific">Natronoglomus mannanivorans</name>
    <dbReference type="NCBI Taxonomy" id="2979990"/>
    <lineage>
        <taxon>Archaea</taxon>
        <taxon>Methanobacteriati</taxon>
        <taxon>Methanobacteriota</taxon>
        <taxon>Stenosarchaea group</taxon>
        <taxon>Halobacteria</taxon>
        <taxon>Halobacteriales</taxon>
        <taxon>Natrialbaceae</taxon>
        <taxon>Natronoglomus</taxon>
    </lineage>
</organism>
<dbReference type="Proteomes" id="UP001320972">
    <property type="component" value="Unassembled WGS sequence"/>
</dbReference>
<feature type="region of interest" description="Disordered" evidence="1">
    <location>
        <begin position="42"/>
        <end position="66"/>
    </location>
</feature>
<gene>
    <name evidence="3" type="ORF">OB955_11180</name>
</gene>
<evidence type="ECO:0000259" key="2">
    <source>
        <dbReference type="Pfam" id="PF25930"/>
    </source>
</evidence>
<sequence>MGQTRFDAVDPADRRTLFVDAIIAHRERASPFLTLEVDPATLEGEGESESDDGDESAGEDAPDPELGIPWLQFSEDLVNLDCTDEELEALKSLLEEYPAFTIDELTRPEDAEGINVQVSARADANRIADFLDAVFQQVYGLGEEFRVWVVAV</sequence>
<proteinExistence type="predicted"/>
<dbReference type="RefSeq" id="WP_338007885.1">
    <property type="nucleotide sequence ID" value="NZ_JAOPKB010000005.1"/>
</dbReference>